<feature type="region of interest" description="Disordered" evidence="1">
    <location>
        <begin position="1"/>
        <end position="56"/>
    </location>
</feature>
<evidence type="ECO:0000313" key="3">
    <source>
        <dbReference type="Proteomes" id="UP000244523"/>
    </source>
</evidence>
<keyword evidence="3" id="KW-1185">Reference proteome</keyword>
<sequence>MTKSRLDLGFTTNETDLSGVKPEPARLDLPRDNIRDSAKTEGFDRDAKPKLRRRRTGRNVQINIKTRQETIDAFYMLADENGWGLGEAFEEAVSTLEANIRTNVS</sequence>
<proteinExistence type="predicted"/>
<name>A0A2T6KF17_9RHOB</name>
<comment type="caution">
    <text evidence="2">The sequence shown here is derived from an EMBL/GenBank/DDBJ whole genome shotgun (WGS) entry which is preliminary data.</text>
</comment>
<dbReference type="EMBL" id="QBUD01000007">
    <property type="protein sequence ID" value="PUB13724.1"/>
    <property type="molecule type" value="Genomic_DNA"/>
</dbReference>
<feature type="compositionally biased region" description="Basic and acidic residues" evidence="1">
    <location>
        <begin position="23"/>
        <end position="49"/>
    </location>
</feature>
<dbReference type="OrthoDB" id="7477461at2"/>
<gene>
    <name evidence="2" type="ORF">C8N45_107185</name>
</gene>
<organism evidence="2 3">
    <name type="scientific">Yoonia sediminilitoris</name>
    <dbReference type="NCBI Taxonomy" id="1286148"/>
    <lineage>
        <taxon>Bacteria</taxon>
        <taxon>Pseudomonadati</taxon>
        <taxon>Pseudomonadota</taxon>
        <taxon>Alphaproteobacteria</taxon>
        <taxon>Rhodobacterales</taxon>
        <taxon>Paracoccaceae</taxon>
        <taxon>Yoonia</taxon>
    </lineage>
</organism>
<accession>A0A2T6KF17</accession>
<reference evidence="2 3" key="1">
    <citation type="submission" date="2018-04" db="EMBL/GenBank/DDBJ databases">
        <title>Genomic Encyclopedia of Archaeal and Bacterial Type Strains, Phase II (KMG-II): from individual species to whole genera.</title>
        <authorList>
            <person name="Goeker M."/>
        </authorList>
    </citation>
    <scope>NUCLEOTIDE SEQUENCE [LARGE SCALE GENOMIC DNA]</scope>
    <source>
        <strain evidence="2 3">DSM 29955</strain>
    </source>
</reference>
<dbReference type="RefSeq" id="WP_108386938.1">
    <property type="nucleotide sequence ID" value="NZ_QBUD01000007.1"/>
</dbReference>
<evidence type="ECO:0008006" key="4">
    <source>
        <dbReference type="Google" id="ProtNLM"/>
    </source>
</evidence>
<evidence type="ECO:0000313" key="2">
    <source>
        <dbReference type="EMBL" id="PUB13724.1"/>
    </source>
</evidence>
<dbReference type="AlphaFoldDB" id="A0A2T6KF17"/>
<evidence type="ECO:0000256" key="1">
    <source>
        <dbReference type="SAM" id="MobiDB-lite"/>
    </source>
</evidence>
<protein>
    <recommendedName>
        <fullName evidence="4">Stability/partitioning determinant</fullName>
    </recommendedName>
</protein>
<dbReference type="Proteomes" id="UP000244523">
    <property type="component" value="Unassembled WGS sequence"/>
</dbReference>